<dbReference type="EMBL" id="CAFBPQ010000003">
    <property type="protein sequence ID" value="CAB5014289.1"/>
    <property type="molecule type" value="Genomic_DNA"/>
</dbReference>
<evidence type="ECO:0000313" key="3">
    <source>
        <dbReference type="EMBL" id="CAB4968983.1"/>
    </source>
</evidence>
<name>A0A6J7LQX0_9ZZZZ</name>
<dbReference type="PANTHER" id="PTHR21310:SF40">
    <property type="entry name" value="AMINOGLYCOSIDE PHOSPHOTRANSFERASE DOMAIN-CONTAINING PROTEIN-RELATED"/>
    <property type="match status" value="1"/>
</dbReference>
<reference evidence="3" key="1">
    <citation type="submission" date="2020-05" db="EMBL/GenBank/DDBJ databases">
        <authorList>
            <person name="Chiriac C."/>
            <person name="Salcher M."/>
            <person name="Ghai R."/>
            <person name="Kavagutti S V."/>
        </authorList>
    </citation>
    <scope>NUCLEOTIDE SEQUENCE</scope>
</reference>
<dbReference type="SUPFAM" id="SSF56112">
    <property type="entry name" value="Protein kinase-like (PK-like)"/>
    <property type="match status" value="1"/>
</dbReference>
<dbReference type="EMBL" id="CAFBOF010000002">
    <property type="protein sequence ID" value="CAB4968983.1"/>
    <property type="molecule type" value="Genomic_DNA"/>
</dbReference>
<evidence type="ECO:0000313" key="2">
    <source>
        <dbReference type="EMBL" id="CAB4898632.1"/>
    </source>
</evidence>
<evidence type="ECO:0000259" key="1">
    <source>
        <dbReference type="Pfam" id="PF01636"/>
    </source>
</evidence>
<evidence type="ECO:0000313" key="4">
    <source>
        <dbReference type="EMBL" id="CAB5014289.1"/>
    </source>
</evidence>
<protein>
    <submittedName>
        <fullName evidence="3">Unannotated protein</fullName>
    </submittedName>
</protein>
<dbReference type="InterPro" id="IPR051678">
    <property type="entry name" value="AGP_Transferase"/>
</dbReference>
<dbReference type="InterPro" id="IPR002575">
    <property type="entry name" value="Aminoglycoside_PTrfase"/>
</dbReference>
<dbReference type="CDD" id="cd05154">
    <property type="entry name" value="ACAD10_11_N-like"/>
    <property type="match status" value="1"/>
</dbReference>
<dbReference type="InterPro" id="IPR011009">
    <property type="entry name" value="Kinase-like_dom_sf"/>
</dbReference>
<dbReference type="Gene3D" id="3.90.1200.10">
    <property type="match status" value="1"/>
</dbReference>
<organism evidence="3">
    <name type="scientific">freshwater metagenome</name>
    <dbReference type="NCBI Taxonomy" id="449393"/>
    <lineage>
        <taxon>unclassified sequences</taxon>
        <taxon>metagenomes</taxon>
        <taxon>ecological metagenomes</taxon>
    </lineage>
</organism>
<dbReference type="AlphaFoldDB" id="A0A6J7LQX0"/>
<proteinExistence type="predicted"/>
<gene>
    <name evidence="2" type="ORF">UFOPK3605_00354</name>
    <name evidence="3" type="ORF">UFOPK3897_00179</name>
    <name evidence="4" type="ORF">UFOPK4121_00232</name>
</gene>
<dbReference type="InterPro" id="IPR041726">
    <property type="entry name" value="ACAD10_11_N"/>
</dbReference>
<dbReference type="Pfam" id="PF01636">
    <property type="entry name" value="APH"/>
    <property type="match status" value="1"/>
</dbReference>
<sequence length="343" mass="39047">MSADFDPQIKKFGEWVAQQTDEAVEIKRVSAPEGGGLSHRTLIIDLRIGNTDERLVLRMAPTGLPLFPKYDFAQQVKLLRALRVDSTVPVVPVRYYEPSPEPIGEEFYVMNFALGQIPPDNPGYQFDGWVKDLEPTKQNELLNSSLETMARIHRVDWPARDMSFLDRPKYGDNSLDQEFGFWRDYLDWACDGNPVPAIEDAFVKCQQTRPTELADPALVWGDARWGNMVYNQQLGVQAVLDWEMAVLGPAELDLGWYFFLERTALQYSEQLPGFSDRETTIKTYEGYLGRSVSDIEWYELWGGVRAGCIQIRLSRILGELGVVDDANYRGRNPVTRALRAILG</sequence>
<dbReference type="Gene3D" id="3.30.200.20">
    <property type="entry name" value="Phosphorylase Kinase, domain 1"/>
    <property type="match status" value="1"/>
</dbReference>
<dbReference type="PANTHER" id="PTHR21310">
    <property type="entry name" value="AMINOGLYCOSIDE PHOSPHOTRANSFERASE-RELATED-RELATED"/>
    <property type="match status" value="1"/>
</dbReference>
<accession>A0A6J7LQX0</accession>
<dbReference type="EMBL" id="CAFBMM010000008">
    <property type="protein sequence ID" value="CAB4898632.1"/>
    <property type="molecule type" value="Genomic_DNA"/>
</dbReference>
<feature type="domain" description="Aminoglycoside phosphotransferase" evidence="1">
    <location>
        <begin position="48"/>
        <end position="259"/>
    </location>
</feature>